<dbReference type="GO" id="GO:0031145">
    <property type="term" value="P:anaphase-promoting complex-dependent catabolic process"/>
    <property type="evidence" value="ECO:0007669"/>
    <property type="project" value="Ensembl"/>
</dbReference>
<dbReference type="CDD" id="cd16270">
    <property type="entry name" value="Apc5_N"/>
    <property type="match status" value="1"/>
</dbReference>
<evidence type="ECO:0000256" key="3">
    <source>
        <dbReference type="ARBA" id="ARBA00004906"/>
    </source>
</evidence>
<dbReference type="RefSeq" id="XP_070372097.1">
    <property type="nucleotide sequence ID" value="XM_070515996.1"/>
</dbReference>
<keyword evidence="7" id="KW-0597">Phosphoprotein</keyword>
<comment type="subcellular location">
    <subcellularLocation>
        <location evidence="2">Cytoplasm</location>
        <location evidence="2">Cytoskeleton</location>
        <location evidence="2">Spindle</location>
    </subcellularLocation>
    <subcellularLocation>
        <location evidence="1">Nucleus</location>
    </subcellularLocation>
</comment>
<dbReference type="Ensembl" id="ENSEAST00005038407.1">
    <property type="protein sequence ID" value="ENSEASP00005051499.1"/>
    <property type="gene ID" value="ENSEASG00005012314.2"/>
</dbReference>
<dbReference type="GeneID" id="106842292"/>
<evidence type="ECO:0000256" key="1">
    <source>
        <dbReference type="ARBA" id="ARBA00004123"/>
    </source>
</evidence>
<keyword evidence="6" id="KW-0963">Cytoplasm</keyword>
<comment type="similarity">
    <text evidence="4">Belongs to the APC5 family.</text>
</comment>
<keyword evidence="14" id="KW-0539">Nucleus</keyword>
<evidence type="ECO:0000256" key="17">
    <source>
        <dbReference type="ARBA" id="ARBA00045696"/>
    </source>
</evidence>
<evidence type="ECO:0000256" key="11">
    <source>
        <dbReference type="ARBA" id="ARBA00022786"/>
    </source>
</evidence>
<name>A0A9L0JE79_EQUAS</name>
<dbReference type="GO" id="GO:0019903">
    <property type="term" value="F:protein phosphatase binding"/>
    <property type="evidence" value="ECO:0007669"/>
    <property type="project" value="Ensembl"/>
</dbReference>
<evidence type="ECO:0000256" key="2">
    <source>
        <dbReference type="ARBA" id="ARBA00004186"/>
    </source>
</evidence>
<evidence type="ECO:0000256" key="15">
    <source>
        <dbReference type="ARBA" id="ARBA00023306"/>
    </source>
</evidence>
<dbReference type="InterPro" id="IPR019734">
    <property type="entry name" value="TPR_rpt"/>
</dbReference>
<evidence type="ECO:0000256" key="6">
    <source>
        <dbReference type="ARBA" id="ARBA00022490"/>
    </source>
</evidence>
<evidence type="ECO:0000256" key="13">
    <source>
        <dbReference type="ARBA" id="ARBA00023212"/>
    </source>
</evidence>
<dbReference type="GO" id="GO:0051301">
    <property type="term" value="P:cell division"/>
    <property type="evidence" value="ECO:0007669"/>
    <property type="project" value="UniProtKB-KW"/>
</dbReference>
<keyword evidence="13" id="KW-0206">Cytoskeleton</keyword>
<dbReference type="Pfam" id="PF21371">
    <property type="entry name" value="Apc5_N"/>
    <property type="match status" value="1"/>
</dbReference>
<dbReference type="PANTHER" id="PTHR12830:SF9">
    <property type="entry name" value="ANAPHASE-PROMOTING COMPLEX SUBUNIT 5"/>
    <property type="match status" value="1"/>
</dbReference>
<keyword evidence="11" id="KW-0833">Ubl conjugation pathway</keyword>
<evidence type="ECO:0000256" key="8">
    <source>
        <dbReference type="ARBA" id="ARBA00022618"/>
    </source>
</evidence>
<dbReference type="InterPro" id="IPR026000">
    <property type="entry name" value="Apc5_dom"/>
</dbReference>
<dbReference type="Pfam" id="PF12862">
    <property type="entry name" value="ANAPC5"/>
    <property type="match status" value="2"/>
</dbReference>
<gene>
    <name evidence="20" type="primary">ANAPC5</name>
</gene>
<dbReference type="Gene3D" id="1.25.40.10">
    <property type="entry name" value="Tetratricopeptide repeat domain"/>
    <property type="match status" value="2"/>
</dbReference>
<evidence type="ECO:0000313" key="21">
    <source>
        <dbReference type="Proteomes" id="UP000694387"/>
    </source>
</evidence>
<dbReference type="SUPFAM" id="SSF48452">
    <property type="entry name" value="TPR-like"/>
    <property type="match status" value="2"/>
</dbReference>
<dbReference type="GO" id="GO:0045842">
    <property type="term" value="P:positive regulation of mitotic metaphase/anaphase transition"/>
    <property type="evidence" value="ECO:0007669"/>
    <property type="project" value="TreeGrafter"/>
</dbReference>
<evidence type="ECO:0000256" key="12">
    <source>
        <dbReference type="ARBA" id="ARBA00022803"/>
    </source>
</evidence>
<accession>A0A9L0JE79</accession>
<feature type="domain" description="Anaphase-promoting complex subunit 5 N-terminal" evidence="19">
    <location>
        <begin position="30"/>
        <end position="168"/>
    </location>
</feature>
<dbReference type="AlphaFoldDB" id="A0A9L0JE79"/>
<dbReference type="InterPro" id="IPR048968">
    <property type="entry name" value="Apc5_N"/>
</dbReference>
<dbReference type="GO" id="GO:0005680">
    <property type="term" value="C:anaphase-promoting complex"/>
    <property type="evidence" value="ECO:0007669"/>
    <property type="project" value="Ensembl"/>
</dbReference>
<evidence type="ECO:0000259" key="19">
    <source>
        <dbReference type="Pfam" id="PF21371"/>
    </source>
</evidence>
<dbReference type="GO" id="GO:0070936">
    <property type="term" value="P:protein K48-linked ubiquitination"/>
    <property type="evidence" value="ECO:0007669"/>
    <property type="project" value="Ensembl"/>
</dbReference>
<evidence type="ECO:0000313" key="20">
    <source>
        <dbReference type="Ensembl" id="ENSEASP00005051499.1"/>
    </source>
</evidence>
<evidence type="ECO:0000256" key="4">
    <source>
        <dbReference type="ARBA" id="ARBA00007450"/>
    </source>
</evidence>
<evidence type="ECO:0000256" key="5">
    <source>
        <dbReference type="ARBA" id="ARBA00016066"/>
    </source>
</evidence>
<feature type="domain" description="Anaphase-promoting complex subunit 5" evidence="18">
    <location>
        <begin position="458"/>
        <end position="490"/>
    </location>
</feature>
<keyword evidence="10" id="KW-0498">Mitosis</keyword>
<dbReference type="GeneTree" id="ENSGT00390000018674"/>
<dbReference type="InterPro" id="IPR037679">
    <property type="entry name" value="Apc5"/>
</dbReference>
<keyword evidence="8" id="KW-0132">Cell division</keyword>
<keyword evidence="15" id="KW-0131">Cell cycle</keyword>
<comment type="function">
    <text evidence="17">Component of the anaphase promoting complex/cyclosome (APC/C), a cell cycle-regulated E3 ubiquitin ligase that controls progression through mitosis and the G1 phase of the cell cycle. The APC/C complex acts by mediating ubiquitination and subsequent degradation of target proteins: it mainly mediates the formation of 'Lys-11'-linked polyubiquitin chains and, to a lower extent, the formation of 'Lys-48'- and 'Lys-63'-linked polyubiquitin chains. The APC/C complex catalyzes assembly of branched 'Lys-11'-/'Lys-48'-linked branched ubiquitin chains on target proteins.</text>
</comment>
<dbReference type="PANTHER" id="PTHR12830">
    <property type="entry name" value="ANAPHASE-PROMOTING COMPLEX SUBUNIT 5"/>
    <property type="match status" value="1"/>
</dbReference>
<dbReference type="Proteomes" id="UP000694387">
    <property type="component" value="Chromosome 8"/>
</dbReference>
<evidence type="ECO:0000256" key="9">
    <source>
        <dbReference type="ARBA" id="ARBA00022737"/>
    </source>
</evidence>
<comment type="pathway">
    <text evidence="3">Protein modification; protein ubiquitination.</text>
</comment>
<dbReference type="GO" id="GO:0141198">
    <property type="term" value="P:protein branched polyubiquitination"/>
    <property type="evidence" value="ECO:0007669"/>
    <property type="project" value="Ensembl"/>
</dbReference>
<keyword evidence="9" id="KW-0677">Repeat</keyword>
<proteinExistence type="inferred from homology"/>
<sequence length="803" mass="90258">MASVHESLYFNPMMTNGVVHANVFGIKDWVTPYKIAVLVLLNEMGRTGEGAVSLMERRRLNQLLLPLLQGPDITLSKLYKLIEESCPQLANSVQIRIKLMAEGELKDMEQFFDDLSDSFSGTEPEVHKTSVVGLFLRHMILAYSKLSFSQVFKLYTALQQYFQNGEKKTVEDADMELTSREEGERKMEKEELDVSIREEEVSCSGPLSQKQAEFFLSQQASLLKNDETKALTPASLQKELNNLLKFNPDFAEAHYLSYLNNLRVQDVFSSTHSLLHYFDRLILTGAESKSNGEEGYGRSLRYAALNLAALHCRFGHYQQAELALQEAIRIAQESNDHVCLQHCLSWLYVLGQKRSDSYVLLEHSVKKAVHFGLPYLASLGIQSLVQQRAFAGKTANKLMDALKDSDLLHWKHSLSELIDISIAQKTAIWRLYGRSTMALQQAQMLLSMNSLESVNAGVQQNNTESFAVALCHLAELHAEQGCFAAASEVLKHLKERFPPNSQHAQLWMLCDQKIQFDRAMNDGKYHLADSLVTGITALNSIEGVYRKAVVLQAQNQMSEAHQLLQKLLIHCQKIRNTEMVISVLLSVAELYWRSSSPTIALPVLLQALALSKEYRLQYLASETVLNLAFAQECGAYYYVVHVGDKASQTCRSTEKSQNEGLPLWAAGVGVCSATMFLFQLILGIPEQALSLLHMAIEPILADGAVLDKGRAMFLVAKCQVASAASYDPLKKAEALEAAIENLNEAKNYFAKVDCKEQIRDVVYFQARLYHTLGRTQERNRCAMLFRQLHQELPSHGVPLINHL</sequence>
<dbReference type="GO" id="GO:0070979">
    <property type="term" value="P:protein K11-linked ubiquitination"/>
    <property type="evidence" value="ECO:0007669"/>
    <property type="project" value="Ensembl"/>
</dbReference>
<evidence type="ECO:0000256" key="16">
    <source>
        <dbReference type="ARBA" id="ARBA00031069"/>
    </source>
</evidence>
<keyword evidence="12" id="KW-0802">TPR repeat</keyword>
<evidence type="ECO:0000259" key="18">
    <source>
        <dbReference type="Pfam" id="PF12862"/>
    </source>
</evidence>
<dbReference type="CTD" id="51433"/>
<dbReference type="SMART" id="SM00028">
    <property type="entry name" value="TPR"/>
    <property type="match status" value="4"/>
</dbReference>
<dbReference type="GO" id="GO:0005819">
    <property type="term" value="C:spindle"/>
    <property type="evidence" value="ECO:0007669"/>
    <property type="project" value="UniProtKB-SubCell"/>
</dbReference>
<reference evidence="20" key="3">
    <citation type="submission" date="2025-09" db="UniProtKB">
        <authorList>
            <consortium name="Ensembl"/>
        </authorList>
    </citation>
    <scope>IDENTIFICATION</scope>
</reference>
<protein>
    <recommendedName>
        <fullName evidence="5">Anaphase-promoting complex subunit 5</fullName>
    </recommendedName>
    <alternativeName>
        <fullName evidence="16">Cyclosome subunit 5</fullName>
    </alternativeName>
</protein>
<dbReference type="InterPro" id="IPR011990">
    <property type="entry name" value="TPR-like_helical_dom_sf"/>
</dbReference>
<organism evidence="20 21">
    <name type="scientific">Equus asinus</name>
    <name type="common">Donkey</name>
    <name type="synonym">Equus africanus asinus</name>
    <dbReference type="NCBI Taxonomy" id="9793"/>
    <lineage>
        <taxon>Eukaryota</taxon>
        <taxon>Metazoa</taxon>
        <taxon>Chordata</taxon>
        <taxon>Craniata</taxon>
        <taxon>Vertebrata</taxon>
        <taxon>Euteleostomi</taxon>
        <taxon>Mammalia</taxon>
        <taxon>Eutheria</taxon>
        <taxon>Laurasiatheria</taxon>
        <taxon>Perissodactyla</taxon>
        <taxon>Equidae</taxon>
        <taxon>Equus</taxon>
    </lineage>
</organism>
<evidence type="ECO:0000256" key="7">
    <source>
        <dbReference type="ARBA" id="ARBA00022553"/>
    </source>
</evidence>
<keyword evidence="21" id="KW-1185">Reference proteome</keyword>
<reference evidence="20 21" key="1">
    <citation type="journal article" date="2020" name="Nat. Commun.">
        <title>Donkey genomes provide new insights into domestication and selection for coat color.</title>
        <authorList>
            <person name="Wang"/>
            <person name="C."/>
            <person name="Li"/>
            <person name="H."/>
            <person name="Guo"/>
            <person name="Y."/>
            <person name="Huang"/>
            <person name="J."/>
            <person name="Sun"/>
            <person name="Y."/>
            <person name="Min"/>
            <person name="J."/>
            <person name="Wang"/>
            <person name="J."/>
            <person name="Fang"/>
            <person name="X."/>
            <person name="Zhao"/>
            <person name="Z."/>
            <person name="Wang"/>
            <person name="S."/>
            <person name="Zhang"/>
            <person name="Y."/>
            <person name="Liu"/>
            <person name="Q."/>
            <person name="Jiang"/>
            <person name="Q."/>
            <person name="Wang"/>
            <person name="X."/>
            <person name="Guo"/>
            <person name="Y."/>
            <person name="Yang"/>
            <person name="C."/>
            <person name="Wang"/>
            <person name="Y."/>
            <person name="Tian"/>
            <person name="F."/>
            <person name="Zhuang"/>
            <person name="G."/>
            <person name="Fan"/>
            <person name="Y."/>
            <person name="Gao"/>
            <person name="Q."/>
            <person name="Li"/>
            <person name="Y."/>
            <person name="Ju"/>
            <person name="Z."/>
            <person name="Li"/>
            <person name="J."/>
            <person name="Li"/>
            <person name="R."/>
            <person name="Hou"/>
            <person name="M."/>
            <person name="Yang"/>
            <person name="G."/>
            <person name="Liu"/>
            <person name="G."/>
            <person name="Liu"/>
            <person name="W."/>
            <person name="Guo"/>
            <person name="J."/>
            <person name="Pan"/>
            <person name="S."/>
            <person name="Fan"/>
            <person name="G."/>
            <person name="Zhang"/>
            <person name="W."/>
            <person name="Zhang"/>
            <person name="R."/>
            <person name="Yu"/>
            <person name="J."/>
            <person name="Zhang"/>
            <person name="X."/>
            <person name="Yin"/>
            <person name="Q."/>
            <person name="Ji"/>
            <person name="C."/>
            <person name="Jin"/>
            <person name="Y."/>
            <person name="Yue"/>
            <person name="G."/>
            <person name="Liu"/>
            <person name="M."/>
            <person name="Xu"/>
            <person name="J."/>
            <person name="Liu"/>
            <person name="S."/>
            <person name="Jordana"/>
            <person name="J."/>
            <person name="Noce"/>
            <person name="A."/>
            <person name="Amills"/>
            <person name="M."/>
            <person name="Wu"/>
            <person name="D.D."/>
            <person name="Li"/>
            <person name="S."/>
            <person name="Zhou"/>
            <person name="X. and Zhong"/>
            <person name="J."/>
        </authorList>
    </citation>
    <scope>NUCLEOTIDE SEQUENCE [LARGE SCALE GENOMIC DNA]</scope>
</reference>
<evidence type="ECO:0000256" key="10">
    <source>
        <dbReference type="ARBA" id="ARBA00022776"/>
    </source>
</evidence>
<feature type="domain" description="Anaphase-promoting complex subunit 5" evidence="18">
    <location>
        <begin position="254"/>
        <end position="353"/>
    </location>
</feature>
<reference evidence="20" key="2">
    <citation type="submission" date="2025-08" db="UniProtKB">
        <authorList>
            <consortium name="Ensembl"/>
        </authorList>
    </citation>
    <scope>IDENTIFICATION</scope>
</reference>
<evidence type="ECO:0000256" key="14">
    <source>
        <dbReference type="ARBA" id="ARBA00023242"/>
    </source>
</evidence>